<organism evidence="1 2">
    <name type="scientific">Porphyridium purpureum</name>
    <name type="common">Red alga</name>
    <name type="synonym">Porphyridium cruentum</name>
    <dbReference type="NCBI Taxonomy" id="35688"/>
    <lineage>
        <taxon>Eukaryota</taxon>
        <taxon>Rhodophyta</taxon>
        <taxon>Bangiophyceae</taxon>
        <taxon>Porphyridiales</taxon>
        <taxon>Porphyridiaceae</taxon>
        <taxon>Porphyridium</taxon>
    </lineage>
</organism>
<protein>
    <submittedName>
        <fullName evidence="1">Uncharacterized protein</fullName>
    </submittedName>
</protein>
<dbReference type="EMBL" id="VRMN01000001">
    <property type="protein sequence ID" value="KAA8500015.1"/>
    <property type="molecule type" value="Genomic_DNA"/>
</dbReference>
<reference evidence="2" key="1">
    <citation type="journal article" date="2019" name="Nat. Commun.">
        <title>Expansion of phycobilisome linker gene families in mesophilic red algae.</title>
        <authorList>
            <person name="Lee J."/>
            <person name="Kim D."/>
            <person name="Bhattacharya D."/>
            <person name="Yoon H.S."/>
        </authorList>
    </citation>
    <scope>NUCLEOTIDE SEQUENCE [LARGE SCALE GENOMIC DNA]</scope>
    <source>
        <strain evidence="2">CCMP 1328</strain>
    </source>
</reference>
<dbReference type="AlphaFoldDB" id="A0A5J4Z9L0"/>
<accession>A0A5J4Z9L0</accession>
<dbReference type="Proteomes" id="UP000324585">
    <property type="component" value="Unassembled WGS sequence"/>
</dbReference>
<keyword evidence="2" id="KW-1185">Reference proteome</keyword>
<comment type="caution">
    <text evidence="1">The sequence shown here is derived from an EMBL/GenBank/DDBJ whole genome shotgun (WGS) entry which is preliminary data.</text>
</comment>
<evidence type="ECO:0000313" key="2">
    <source>
        <dbReference type="Proteomes" id="UP000324585"/>
    </source>
</evidence>
<name>A0A5J4Z9L0_PORPP</name>
<evidence type="ECO:0000313" key="1">
    <source>
        <dbReference type="EMBL" id="KAA8500015.1"/>
    </source>
</evidence>
<gene>
    <name evidence="1" type="ORF">FVE85_7600</name>
</gene>
<proteinExistence type="predicted"/>
<sequence length="68" mass="7732">MCHFISRVFVLLKLAEPNTGKTEHCTSGTVSTVLSVFLNPHPNRVLLVYAHSVRLRVRRRPASRVCPY</sequence>